<evidence type="ECO:0000313" key="10">
    <source>
        <dbReference type="Proteomes" id="UP001165587"/>
    </source>
</evidence>
<proteinExistence type="inferred from homology"/>
<keyword evidence="7" id="KW-0704">Schiff base</keyword>
<dbReference type="InterPro" id="IPR013785">
    <property type="entry name" value="Aldolase_TIM"/>
</dbReference>
<evidence type="ECO:0000256" key="6">
    <source>
        <dbReference type="ARBA" id="ARBA00023239"/>
    </source>
</evidence>
<dbReference type="EC" id="4.1.2.14" evidence="5"/>
<comment type="catalytic activity">
    <reaction evidence="1">
        <text>2-dehydro-3-deoxy-6-phospho-D-gluconate = D-glyceraldehyde 3-phosphate + pyruvate</text>
        <dbReference type="Rhea" id="RHEA:17089"/>
        <dbReference type="ChEBI" id="CHEBI:15361"/>
        <dbReference type="ChEBI" id="CHEBI:57569"/>
        <dbReference type="ChEBI" id="CHEBI:59776"/>
        <dbReference type="EC" id="4.1.2.14"/>
    </reaction>
</comment>
<dbReference type="PANTHER" id="PTHR30246:SF1">
    <property type="entry name" value="2-DEHYDRO-3-DEOXY-6-PHOSPHOGALACTONATE ALDOLASE-RELATED"/>
    <property type="match status" value="1"/>
</dbReference>
<evidence type="ECO:0000256" key="4">
    <source>
        <dbReference type="ARBA" id="ARBA00011233"/>
    </source>
</evidence>
<keyword evidence="6 9" id="KW-0456">Lyase</keyword>
<comment type="similarity">
    <text evidence="3">Belongs to the KHG/KDPG aldolase family.</text>
</comment>
<sequence>MSAVSPLSERTVTAHLRDEGIVPVVVVASADEGLRLADALLEGGLTGMEVTFRSPAAAAAIARVRELRPGFVVGAGTLLRPEDVDAAADAGAHFGVAPGTSESVLARARERGLEFIPGAATASELDGALRLGAEVVKLFPAEVIGGVALIDALAGPYPHARFMPTGGITAADLPRYLARPAVLACGGTWIAPRALLEAGDFTEITRRAEAAADEVRTIRETAGTAGKEHHHGA</sequence>
<gene>
    <name evidence="9" type="primary">eda</name>
    <name evidence="9" type="ORF">N1028_19440</name>
</gene>
<dbReference type="PANTHER" id="PTHR30246">
    <property type="entry name" value="2-KETO-3-DEOXY-6-PHOSPHOGLUCONATE ALDOLASE"/>
    <property type="match status" value="1"/>
</dbReference>
<evidence type="ECO:0000256" key="1">
    <source>
        <dbReference type="ARBA" id="ARBA00000654"/>
    </source>
</evidence>
<dbReference type="Pfam" id="PF01081">
    <property type="entry name" value="Aldolase"/>
    <property type="match status" value="1"/>
</dbReference>
<accession>A0AA42BX33</accession>
<dbReference type="InterPro" id="IPR031338">
    <property type="entry name" value="KDPG/KHG_AS_2"/>
</dbReference>
<dbReference type="AlphaFoldDB" id="A0AA42BX33"/>
<dbReference type="CDD" id="cd00452">
    <property type="entry name" value="KDPG_aldolase"/>
    <property type="match status" value="1"/>
</dbReference>
<dbReference type="InterPro" id="IPR000887">
    <property type="entry name" value="Aldlse_KDPG_KHG"/>
</dbReference>
<evidence type="ECO:0000256" key="8">
    <source>
        <dbReference type="ARBA" id="ARBA00023277"/>
    </source>
</evidence>
<dbReference type="NCBIfam" id="TIGR01182">
    <property type="entry name" value="eda"/>
    <property type="match status" value="1"/>
</dbReference>
<evidence type="ECO:0000313" key="9">
    <source>
        <dbReference type="EMBL" id="MCS5728078.1"/>
    </source>
</evidence>
<evidence type="ECO:0000256" key="7">
    <source>
        <dbReference type="ARBA" id="ARBA00023270"/>
    </source>
</evidence>
<comment type="caution">
    <text evidence="9">The sequence shown here is derived from an EMBL/GenBank/DDBJ whole genome shotgun (WGS) entry which is preliminary data.</text>
</comment>
<dbReference type="GO" id="GO:0008675">
    <property type="term" value="F:2-dehydro-3-deoxy-phosphogluconate aldolase activity"/>
    <property type="evidence" value="ECO:0007669"/>
    <property type="project" value="UniProtKB-EC"/>
</dbReference>
<dbReference type="RefSeq" id="WP_259531185.1">
    <property type="nucleotide sequence ID" value="NZ_JANLCK010000020.1"/>
</dbReference>
<organism evidence="9 10">
    <name type="scientific">Herbiconiux oxytropis</name>
    <dbReference type="NCBI Taxonomy" id="2970915"/>
    <lineage>
        <taxon>Bacteria</taxon>
        <taxon>Bacillati</taxon>
        <taxon>Actinomycetota</taxon>
        <taxon>Actinomycetes</taxon>
        <taxon>Micrococcales</taxon>
        <taxon>Microbacteriaceae</taxon>
        <taxon>Herbiconiux</taxon>
    </lineage>
</organism>
<keyword evidence="8" id="KW-0119">Carbohydrate metabolism</keyword>
<dbReference type="Proteomes" id="UP001165587">
    <property type="component" value="Unassembled WGS sequence"/>
</dbReference>
<dbReference type="PROSITE" id="PS00160">
    <property type="entry name" value="ALDOLASE_KDPG_KHG_2"/>
    <property type="match status" value="1"/>
</dbReference>
<name>A0AA42BX33_9MICO</name>
<evidence type="ECO:0000256" key="3">
    <source>
        <dbReference type="ARBA" id="ARBA00006906"/>
    </source>
</evidence>
<dbReference type="Gene3D" id="3.20.20.70">
    <property type="entry name" value="Aldolase class I"/>
    <property type="match status" value="1"/>
</dbReference>
<evidence type="ECO:0000256" key="5">
    <source>
        <dbReference type="ARBA" id="ARBA00013063"/>
    </source>
</evidence>
<reference evidence="9" key="1">
    <citation type="submission" date="2022-08" db="EMBL/GenBank/DDBJ databases">
        <authorList>
            <person name="Deng Y."/>
            <person name="Han X.-F."/>
            <person name="Zhang Y.-Q."/>
        </authorList>
    </citation>
    <scope>NUCLEOTIDE SEQUENCE</scope>
    <source>
        <strain evidence="9">CPCC 203407</strain>
    </source>
</reference>
<comment type="pathway">
    <text evidence="2">Carbohydrate acid metabolism; 2-dehydro-3-deoxy-D-gluconate degradation; D-glyceraldehyde 3-phosphate and pyruvate from 2-dehydro-3-deoxy-D-gluconate: step 2/2.</text>
</comment>
<evidence type="ECO:0000256" key="2">
    <source>
        <dbReference type="ARBA" id="ARBA00004736"/>
    </source>
</evidence>
<keyword evidence="10" id="KW-1185">Reference proteome</keyword>
<dbReference type="SUPFAM" id="SSF51569">
    <property type="entry name" value="Aldolase"/>
    <property type="match status" value="1"/>
</dbReference>
<comment type="subunit">
    <text evidence="4">Homotrimer.</text>
</comment>
<protein>
    <recommendedName>
        <fullName evidence="5">2-dehydro-3-deoxy-phosphogluconate aldolase</fullName>
        <ecNumber evidence="5">4.1.2.14</ecNumber>
    </recommendedName>
</protein>
<dbReference type="EMBL" id="JANLCK010000020">
    <property type="protein sequence ID" value="MCS5728078.1"/>
    <property type="molecule type" value="Genomic_DNA"/>
</dbReference>
<dbReference type="PROSITE" id="PS00159">
    <property type="entry name" value="ALDOLASE_KDPG_KHG_1"/>
    <property type="match status" value="1"/>
</dbReference>
<dbReference type="InterPro" id="IPR031337">
    <property type="entry name" value="KDPG/KHG_AS_1"/>
</dbReference>